<dbReference type="InterPro" id="IPR016187">
    <property type="entry name" value="CTDL_fold"/>
</dbReference>
<evidence type="ECO:0000256" key="1">
    <source>
        <dbReference type="ARBA" id="ARBA00004401"/>
    </source>
</evidence>
<dbReference type="PANTHER" id="PTHR45710">
    <property type="entry name" value="C-TYPE LECTIN DOMAIN-CONTAINING PROTEIN 180"/>
    <property type="match status" value="1"/>
</dbReference>
<evidence type="ECO:0000313" key="5">
    <source>
        <dbReference type="Proteomes" id="UP000472274"/>
    </source>
</evidence>
<dbReference type="GO" id="GO:0030246">
    <property type="term" value="F:carbohydrate binding"/>
    <property type="evidence" value="ECO:0007669"/>
    <property type="project" value="UniProtKB-KW"/>
</dbReference>
<keyword evidence="2" id="KW-0430">Lectin</keyword>
<comment type="subcellular location">
    <subcellularLocation>
        <location evidence="1">Cell membrane</location>
        <topology evidence="1">Single-pass type II membrane protein</topology>
    </subcellularLocation>
</comment>
<dbReference type="InParanoid" id="A0A674J224"/>
<evidence type="ECO:0000313" key="4">
    <source>
        <dbReference type="Ensembl" id="ENSTMTP00000015856.1"/>
    </source>
</evidence>
<dbReference type="Pfam" id="PF00059">
    <property type="entry name" value="Lectin_C"/>
    <property type="match status" value="1"/>
</dbReference>
<sequence>MSMITAVSTLFPEHQYNTHTHPVTVEALTCYYPCALPGAAIKPDMAALRASAASCCPEGWIASQGKCYYYSEAEGNWKSGQNYCASHGASLAANSSLEALKTTMHHKGPSNHWVGLRREPGQPWRWGTGLNDLSRSFPVRGAGLCAYLDDGVVNSAGCDTERKWACSKPD</sequence>
<dbReference type="Gene3D" id="3.10.100.10">
    <property type="entry name" value="Mannose-Binding Protein A, subunit A"/>
    <property type="match status" value="1"/>
</dbReference>
<dbReference type="InterPro" id="IPR050828">
    <property type="entry name" value="C-type_lectin/matrix_domain"/>
</dbReference>
<dbReference type="GO" id="GO:0005886">
    <property type="term" value="C:plasma membrane"/>
    <property type="evidence" value="ECO:0007669"/>
    <property type="project" value="UniProtKB-SubCell"/>
</dbReference>
<dbReference type="PROSITE" id="PS50041">
    <property type="entry name" value="C_TYPE_LECTIN_2"/>
    <property type="match status" value="1"/>
</dbReference>
<feature type="domain" description="C-type lectin" evidence="3">
    <location>
        <begin position="63"/>
        <end position="167"/>
    </location>
</feature>
<dbReference type="PANTHER" id="PTHR45710:SF35">
    <property type="entry name" value="C-TYPE LECTIN DOMAIN FAMILY 2 MEMBER D"/>
    <property type="match status" value="1"/>
</dbReference>
<dbReference type="Proteomes" id="UP000472274">
    <property type="component" value="Unplaced"/>
</dbReference>
<accession>A0A674J224</accession>
<dbReference type="InterPro" id="IPR016186">
    <property type="entry name" value="C-type_lectin-like/link_sf"/>
</dbReference>
<reference evidence="4" key="1">
    <citation type="submission" date="2025-08" db="UniProtKB">
        <authorList>
            <consortium name="Ensembl"/>
        </authorList>
    </citation>
    <scope>IDENTIFICATION</scope>
</reference>
<dbReference type="AlphaFoldDB" id="A0A674J224"/>
<dbReference type="GeneTree" id="ENSGT00940000155319"/>
<keyword evidence="5" id="KW-1185">Reference proteome</keyword>
<proteinExistence type="predicted"/>
<dbReference type="InterPro" id="IPR033992">
    <property type="entry name" value="NKR-like_CTLD"/>
</dbReference>
<evidence type="ECO:0000256" key="2">
    <source>
        <dbReference type="ARBA" id="ARBA00022734"/>
    </source>
</evidence>
<dbReference type="CDD" id="cd03593">
    <property type="entry name" value="CLECT_NK_receptors_like"/>
    <property type="match status" value="1"/>
</dbReference>
<reference evidence="4" key="2">
    <citation type="submission" date="2025-09" db="UniProtKB">
        <authorList>
            <consortium name="Ensembl"/>
        </authorList>
    </citation>
    <scope>IDENTIFICATION</scope>
</reference>
<dbReference type="SUPFAM" id="SSF56436">
    <property type="entry name" value="C-type lectin-like"/>
    <property type="match status" value="1"/>
</dbReference>
<name>A0A674J224_9SAUR</name>
<organism evidence="4 5">
    <name type="scientific">Terrapene triunguis</name>
    <name type="common">Three-toed box turtle</name>
    <dbReference type="NCBI Taxonomy" id="2587831"/>
    <lineage>
        <taxon>Eukaryota</taxon>
        <taxon>Metazoa</taxon>
        <taxon>Chordata</taxon>
        <taxon>Craniata</taxon>
        <taxon>Vertebrata</taxon>
        <taxon>Euteleostomi</taxon>
        <taxon>Archelosauria</taxon>
        <taxon>Testudinata</taxon>
        <taxon>Testudines</taxon>
        <taxon>Cryptodira</taxon>
        <taxon>Durocryptodira</taxon>
        <taxon>Testudinoidea</taxon>
        <taxon>Emydidae</taxon>
        <taxon>Terrapene</taxon>
    </lineage>
</organism>
<protein>
    <recommendedName>
        <fullName evidence="3">C-type lectin domain-containing protein</fullName>
    </recommendedName>
</protein>
<dbReference type="SMART" id="SM00034">
    <property type="entry name" value="CLECT"/>
    <property type="match status" value="1"/>
</dbReference>
<dbReference type="Ensembl" id="ENSTMTT00000016417.1">
    <property type="protein sequence ID" value="ENSTMTP00000015856.1"/>
    <property type="gene ID" value="ENSTMTG00000011574.1"/>
</dbReference>
<dbReference type="InterPro" id="IPR001304">
    <property type="entry name" value="C-type_lectin-like"/>
</dbReference>
<evidence type="ECO:0000259" key="3">
    <source>
        <dbReference type="PROSITE" id="PS50041"/>
    </source>
</evidence>